<feature type="transmembrane region" description="Helical" evidence="1">
    <location>
        <begin position="12"/>
        <end position="32"/>
    </location>
</feature>
<keyword evidence="1" id="KW-1133">Transmembrane helix</keyword>
<feature type="transmembrane region" description="Helical" evidence="1">
    <location>
        <begin position="168"/>
        <end position="194"/>
    </location>
</feature>
<feature type="transmembrane region" description="Helical" evidence="1">
    <location>
        <begin position="293"/>
        <end position="312"/>
    </location>
</feature>
<organism evidence="2 3">
    <name type="scientific">Lacisediminihabitans changchengi</name>
    <dbReference type="NCBI Taxonomy" id="2787634"/>
    <lineage>
        <taxon>Bacteria</taxon>
        <taxon>Bacillati</taxon>
        <taxon>Actinomycetota</taxon>
        <taxon>Actinomycetes</taxon>
        <taxon>Micrococcales</taxon>
        <taxon>Microbacteriaceae</taxon>
        <taxon>Lacisediminihabitans</taxon>
    </lineage>
</organism>
<keyword evidence="1" id="KW-0472">Membrane</keyword>
<accession>A0A934SNZ8</accession>
<reference evidence="2" key="1">
    <citation type="submission" date="2021-01" db="EMBL/GenBank/DDBJ databases">
        <title>Lacisediminihabitans sp. nov. strain G11-30, isolated from Antarctic Soil.</title>
        <authorList>
            <person name="Li J."/>
        </authorList>
    </citation>
    <scope>NUCLEOTIDE SEQUENCE</scope>
    <source>
        <strain evidence="2">G11-30</strain>
    </source>
</reference>
<evidence type="ECO:0000256" key="1">
    <source>
        <dbReference type="SAM" id="Phobius"/>
    </source>
</evidence>
<feature type="transmembrane region" description="Helical" evidence="1">
    <location>
        <begin position="354"/>
        <end position="374"/>
    </location>
</feature>
<feature type="transmembrane region" description="Helical" evidence="1">
    <location>
        <begin position="263"/>
        <end position="281"/>
    </location>
</feature>
<dbReference type="AlphaFoldDB" id="A0A934SNZ8"/>
<evidence type="ECO:0000313" key="3">
    <source>
        <dbReference type="Proteomes" id="UP000636458"/>
    </source>
</evidence>
<feature type="transmembrane region" description="Helical" evidence="1">
    <location>
        <begin position="89"/>
        <end position="110"/>
    </location>
</feature>
<name>A0A934SNZ8_9MICO</name>
<sequence length="429" mass="45980">MTRTHATRARGVEAAVVAAIAILATAAAWLRLPPIAQRTVWAEDGTIFVNDAISGRPLEHLFAGYMGYLQFVPRLLADAAVSFARIQDVALFINLSACAVAGLCAALVFWCAQDVVPARALRFVLAAITIGAPLLPIEVLGNAANVHWIFIWTMLWVLLYLPRTRVGAWLLGLVALICALSDIQLLFLVPLFFVRRRSALVWPPRIGLVVGLIAQIATSLLSPREAHSGGLGGAIRAYIGQTALASYLPDPKLLDAALGNLRVLWLALAIAPFVVAFVYVLKRGSGLQRITVLYLVPGSAVLWTADSYLNGYGGAALTPHAFSFVRYAVVPSMMLLASVIVAAQILLTRSSRPCRVVGAVAAVAVVALLAIHFVPYDTNRSNGPTWDTAIERAQMACNSEPGSAEEPITTAPKYGTVRWVVSVPCSRID</sequence>
<dbReference type="RefSeq" id="WP_200554764.1">
    <property type="nucleotide sequence ID" value="NZ_JAEPES010000001.1"/>
</dbReference>
<protein>
    <submittedName>
        <fullName evidence="2">Uncharacterized protein</fullName>
    </submittedName>
</protein>
<feature type="transmembrane region" description="Helical" evidence="1">
    <location>
        <begin position="116"/>
        <end position="137"/>
    </location>
</feature>
<feature type="transmembrane region" description="Helical" evidence="1">
    <location>
        <begin position="144"/>
        <end position="162"/>
    </location>
</feature>
<keyword evidence="1" id="KW-0812">Transmembrane</keyword>
<feature type="transmembrane region" description="Helical" evidence="1">
    <location>
        <begin position="324"/>
        <end position="347"/>
    </location>
</feature>
<gene>
    <name evidence="2" type="ORF">IV501_02190</name>
</gene>
<evidence type="ECO:0000313" key="2">
    <source>
        <dbReference type="EMBL" id="MBK4346433.1"/>
    </source>
</evidence>
<comment type="caution">
    <text evidence="2">The sequence shown here is derived from an EMBL/GenBank/DDBJ whole genome shotgun (WGS) entry which is preliminary data.</text>
</comment>
<dbReference type="Proteomes" id="UP000636458">
    <property type="component" value="Unassembled WGS sequence"/>
</dbReference>
<proteinExistence type="predicted"/>
<keyword evidence="3" id="KW-1185">Reference proteome</keyword>
<dbReference type="EMBL" id="JAEPES010000001">
    <property type="protein sequence ID" value="MBK4346433.1"/>
    <property type="molecule type" value="Genomic_DNA"/>
</dbReference>